<dbReference type="InterPro" id="IPR016024">
    <property type="entry name" value="ARM-type_fold"/>
</dbReference>
<dbReference type="Gene3D" id="1.25.40.290">
    <property type="entry name" value="ARM repeat domains"/>
    <property type="match status" value="1"/>
</dbReference>
<dbReference type="EMBL" id="CP090978">
    <property type="protein sequence ID" value="UJF32737.1"/>
    <property type="molecule type" value="Genomic_DNA"/>
</dbReference>
<dbReference type="RefSeq" id="WP_235119080.1">
    <property type="nucleotide sequence ID" value="NZ_CP090978.1"/>
</dbReference>
<dbReference type="Gene3D" id="1.20.1660.10">
    <property type="entry name" value="Hypothetical protein (EF3068)"/>
    <property type="match status" value="1"/>
</dbReference>
<accession>A0ABY3SFH4</accession>
<dbReference type="Proteomes" id="UP001649230">
    <property type="component" value="Chromosome"/>
</dbReference>
<evidence type="ECO:0000313" key="2">
    <source>
        <dbReference type="Proteomes" id="UP001649230"/>
    </source>
</evidence>
<dbReference type="PANTHER" id="PTHR34070">
    <property type="entry name" value="ARMADILLO-TYPE FOLD"/>
    <property type="match status" value="1"/>
</dbReference>
<sequence>MDQAYADKLEEIFRLHANIDNVQPMEAYMRNQFPFLGIRNPERVALMKRFYKDNGIPAGQEAVETAKAWWRLPEREFHYAAMDMLLKSRKDMPPKHVELLEEWVLTHPWWDTVDFIAPNLIGFHLQQYPKLTTNYVDKWLSSEQMWLQRTAILFQLKYKQNTDTELLFAVVRRMSGSREFFIRKAIGWALREYSKTDAAAVQAFVKSTELSPLSQKEALKVIQRNG</sequence>
<keyword evidence="2" id="KW-1185">Reference proteome</keyword>
<protein>
    <submittedName>
        <fullName evidence="1">DNA alkylation repair protein</fullName>
    </submittedName>
</protein>
<dbReference type="InterPro" id="IPR014825">
    <property type="entry name" value="DNA_alkylation"/>
</dbReference>
<dbReference type="PANTHER" id="PTHR34070:SF1">
    <property type="entry name" value="DNA ALKYLATION REPAIR PROTEIN"/>
    <property type="match status" value="1"/>
</dbReference>
<proteinExistence type="predicted"/>
<reference evidence="1 2" key="1">
    <citation type="journal article" date="2024" name="Int. J. Syst. Evol. Microbiol.">
        <title>Paenibacillus hexagrammi sp. nov., a novel bacterium isolated from the gut content of Hexagrammos agrammus.</title>
        <authorList>
            <person name="Jung H.K."/>
            <person name="Kim D.G."/>
            <person name="Zin H."/>
            <person name="Park J."/>
            <person name="Jung H."/>
            <person name="Kim Y.O."/>
            <person name="Kong H.J."/>
            <person name="Kim J.W."/>
            <person name="Kim Y.S."/>
        </authorList>
    </citation>
    <scope>NUCLEOTIDE SEQUENCE [LARGE SCALE GENOMIC DNA]</scope>
    <source>
        <strain evidence="1 2">YPD9-1</strain>
    </source>
</reference>
<organism evidence="1 2">
    <name type="scientific">Paenibacillus hexagrammi</name>
    <dbReference type="NCBI Taxonomy" id="2908839"/>
    <lineage>
        <taxon>Bacteria</taxon>
        <taxon>Bacillati</taxon>
        <taxon>Bacillota</taxon>
        <taxon>Bacilli</taxon>
        <taxon>Bacillales</taxon>
        <taxon>Paenibacillaceae</taxon>
        <taxon>Paenibacillus</taxon>
    </lineage>
</organism>
<gene>
    <name evidence="1" type="ORF">L0M14_24480</name>
</gene>
<name>A0ABY3SFH4_9BACL</name>
<dbReference type="Pfam" id="PF08713">
    <property type="entry name" value="DNA_alkylation"/>
    <property type="match status" value="1"/>
</dbReference>
<dbReference type="CDD" id="cd07064">
    <property type="entry name" value="AlkD_like_1"/>
    <property type="match status" value="1"/>
</dbReference>
<dbReference type="SUPFAM" id="SSF48371">
    <property type="entry name" value="ARM repeat"/>
    <property type="match status" value="1"/>
</dbReference>
<evidence type="ECO:0000313" key="1">
    <source>
        <dbReference type="EMBL" id="UJF32737.1"/>
    </source>
</evidence>